<dbReference type="AlphaFoldDB" id="A0A120CWB1"/>
<dbReference type="EMBL" id="LMTR01000049">
    <property type="protein sequence ID" value="KWT69103.1"/>
    <property type="molecule type" value="Genomic_DNA"/>
</dbReference>
<feature type="domain" description="ABM" evidence="1">
    <location>
        <begin position="2"/>
        <end position="91"/>
    </location>
</feature>
<keyword evidence="3" id="KW-1185">Reference proteome</keyword>
<name>A0A120CWB1_HYPSL</name>
<dbReference type="GO" id="GO:0016491">
    <property type="term" value="F:oxidoreductase activity"/>
    <property type="evidence" value="ECO:0007669"/>
    <property type="project" value="TreeGrafter"/>
</dbReference>
<evidence type="ECO:0000259" key="1">
    <source>
        <dbReference type="PROSITE" id="PS51725"/>
    </source>
</evidence>
<reference evidence="2 3" key="1">
    <citation type="submission" date="2015-10" db="EMBL/GenBank/DDBJ databases">
        <title>Transcriptomic analysis of a linuron degrading triple-species bacterial consortium.</title>
        <authorList>
            <person name="Albers P."/>
        </authorList>
    </citation>
    <scope>NUCLEOTIDE SEQUENCE [LARGE SCALE GENOMIC DNA]</scope>
    <source>
        <strain evidence="2 3">WDL6</strain>
    </source>
</reference>
<dbReference type="SUPFAM" id="SSF54909">
    <property type="entry name" value="Dimeric alpha+beta barrel"/>
    <property type="match status" value="1"/>
</dbReference>
<protein>
    <recommendedName>
        <fullName evidence="1">ABM domain-containing protein</fullName>
    </recommendedName>
</protein>
<evidence type="ECO:0000313" key="3">
    <source>
        <dbReference type="Proteomes" id="UP000059074"/>
    </source>
</evidence>
<proteinExistence type="predicted"/>
<dbReference type="PANTHER" id="PTHR33336">
    <property type="entry name" value="QUINOL MONOOXYGENASE YGIN-RELATED"/>
    <property type="match status" value="1"/>
</dbReference>
<sequence length="98" mass="11602">MLKVIAQDFIHLDALEIVRPLYRELVELTQREPLCIAYDLFENQKDPGHFIFVEEWPDRAALDIHCASEHFRRLVPLINAHQRQDGTFILMDRFQVGE</sequence>
<dbReference type="InterPro" id="IPR007138">
    <property type="entry name" value="ABM_dom"/>
</dbReference>
<dbReference type="PATRIC" id="fig|121290.4.peg.248"/>
<dbReference type="InterPro" id="IPR011008">
    <property type="entry name" value="Dimeric_a/b-barrel"/>
</dbReference>
<dbReference type="PROSITE" id="PS51725">
    <property type="entry name" value="ABM"/>
    <property type="match status" value="1"/>
</dbReference>
<gene>
    <name evidence="2" type="ORF">APY04_1709</name>
</gene>
<dbReference type="OrthoDB" id="287932at2"/>
<dbReference type="InterPro" id="IPR050744">
    <property type="entry name" value="AI-2_Isomerase_LsrG"/>
</dbReference>
<dbReference type="Pfam" id="PF03992">
    <property type="entry name" value="ABM"/>
    <property type="match status" value="1"/>
</dbReference>
<evidence type="ECO:0000313" key="2">
    <source>
        <dbReference type="EMBL" id="KWT69103.1"/>
    </source>
</evidence>
<dbReference type="GO" id="GO:0005829">
    <property type="term" value="C:cytosol"/>
    <property type="evidence" value="ECO:0007669"/>
    <property type="project" value="TreeGrafter"/>
</dbReference>
<dbReference type="Proteomes" id="UP000059074">
    <property type="component" value="Unassembled WGS sequence"/>
</dbReference>
<dbReference type="RefSeq" id="WP_083509615.1">
    <property type="nucleotide sequence ID" value="NZ_LMTR01000049.1"/>
</dbReference>
<organism evidence="2 3">
    <name type="scientific">Hyphomicrobium sulfonivorans</name>
    <dbReference type="NCBI Taxonomy" id="121290"/>
    <lineage>
        <taxon>Bacteria</taxon>
        <taxon>Pseudomonadati</taxon>
        <taxon>Pseudomonadota</taxon>
        <taxon>Alphaproteobacteria</taxon>
        <taxon>Hyphomicrobiales</taxon>
        <taxon>Hyphomicrobiaceae</taxon>
        <taxon>Hyphomicrobium</taxon>
    </lineage>
</organism>
<accession>A0A120CWB1</accession>
<dbReference type="PANTHER" id="PTHR33336:SF3">
    <property type="entry name" value="ABM DOMAIN-CONTAINING PROTEIN"/>
    <property type="match status" value="1"/>
</dbReference>
<dbReference type="Gene3D" id="3.30.70.100">
    <property type="match status" value="1"/>
</dbReference>
<comment type="caution">
    <text evidence="2">The sequence shown here is derived from an EMBL/GenBank/DDBJ whole genome shotgun (WGS) entry which is preliminary data.</text>
</comment>